<feature type="domain" description="DUF7146" evidence="2">
    <location>
        <begin position="94"/>
        <end position="192"/>
    </location>
</feature>
<evidence type="ECO:0000259" key="2">
    <source>
        <dbReference type="Pfam" id="PF23639"/>
    </source>
</evidence>
<reference evidence="4" key="1">
    <citation type="submission" date="2018-09" db="EMBL/GenBank/DDBJ databases">
        <title>Paracoccus onubensis nov. sp. a moderate halophilic bacterium isolated from Gruta de las Maravillas (Aracena, Spain).</title>
        <authorList>
            <person name="Jurado V."/>
            <person name="Gutierrez-Patricio S."/>
            <person name="Gonzalez-Pimentel J.L."/>
            <person name="Miller A.Z."/>
            <person name="Laiz L."/>
            <person name="Saiz-Jimenez C."/>
        </authorList>
    </citation>
    <scope>NUCLEOTIDE SEQUENCE [LARGE SCALE GENOMIC DNA]</scope>
    <source>
        <strain evidence="4">DSM 26381</strain>
    </source>
</reference>
<dbReference type="Proteomes" id="UP000283587">
    <property type="component" value="Unassembled WGS sequence"/>
</dbReference>
<dbReference type="Gene3D" id="3.40.1360.10">
    <property type="match status" value="1"/>
</dbReference>
<dbReference type="RefSeq" id="WP_119897741.1">
    <property type="nucleotide sequence ID" value="NZ_QNRC01000001.1"/>
</dbReference>
<dbReference type="CDD" id="cd01029">
    <property type="entry name" value="TOPRIM_primases"/>
    <property type="match status" value="1"/>
</dbReference>
<dbReference type="InterPro" id="IPR034154">
    <property type="entry name" value="TOPRIM_DnaG/twinkle"/>
</dbReference>
<evidence type="ECO:0000259" key="1">
    <source>
        <dbReference type="Pfam" id="PF13362"/>
    </source>
</evidence>
<sequence>MSDAQSLTAALDGKWHGRYGLACCPAHGDRRPSLTLADGDDGRLLLNCKAGCGFMEVLTALRERGLIDPHNRPQPPGPAEIARRKAEAEAAAARMERKAMATWNEAQPIGGTIAETYLRGRGITCALPDTLRFHPECWHPSARRFPALVARIDGLPRLAIHRTYLRPDGSGKAEIDPAKAMQGAALGGAVRLVEAEGPLVVAEGMETALSLASGLLPRPATIWAALSCGGIAGLRLPSRPGRLTIAPDGDKPGREAANKLAERAAALGWTVSLLPAPEGRDWNDILQMKGAAA</sequence>
<gene>
    <name evidence="3" type="ORF">D3P05_08470</name>
</gene>
<evidence type="ECO:0000313" key="4">
    <source>
        <dbReference type="Proteomes" id="UP000283587"/>
    </source>
</evidence>
<dbReference type="Pfam" id="PF13362">
    <property type="entry name" value="Toprim_3"/>
    <property type="match status" value="1"/>
</dbReference>
<dbReference type="SUPFAM" id="SSF56731">
    <property type="entry name" value="DNA primase core"/>
    <property type="match status" value="1"/>
</dbReference>
<dbReference type="InterPro" id="IPR006171">
    <property type="entry name" value="TOPRIM_dom"/>
</dbReference>
<evidence type="ECO:0000313" key="3">
    <source>
        <dbReference type="EMBL" id="RJL17996.1"/>
    </source>
</evidence>
<feature type="domain" description="Toprim" evidence="1">
    <location>
        <begin position="199"/>
        <end position="291"/>
    </location>
</feature>
<dbReference type="AlphaFoldDB" id="A0A419A807"/>
<organism evidence="3 4">
    <name type="scientific">Paracoccus siganidrum</name>
    <dbReference type="NCBI Taxonomy" id="1276757"/>
    <lineage>
        <taxon>Bacteria</taxon>
        <taxon>Pseudomonadati</taxon>
        <taxon>Pseudomonadota</taxon>
        <taxon>Alphaproteobacteria</taxon>
        <taxon>Rhodobacterales</taxon>
        <taxon>Paracoccaceae</taxon>
        <taxon>Paracoccus</taxon>
    </lineage>
</organism>
<protein>
    <submittedName>
        <fullName evidence="3">Uncharacterized protein</fullName>
    </submittedName>
</protein>
<name>A0A419A807_9RHOB</name>
<accession>A0A419A807</accession>
<comment type="caution">
    <text evidence="3">The sequence shown here is derived from an EMBL/GenBank/DDBJ whole genome shotgun (WGS) entry which is preliminary data.</text>
</comment>
<dbReference type="EMBL" id="QZEW01000029">
    <property type="protein sequence ID" value="RJL17996.1"/>
    <property type="molecule type" value="Genomic_DNA"/>
</dbReference>
<proteinExistence type="predicted"/>
<dbReference type="OrthoDB" id="9811157at2"/>
<keyword evidence="4" id="KW-1185">Reference proteome</keyword>
<dbReference type="Pfam" id="PF23639">
    <property type="entry name" value="DUF7146"/>
    <property type="match status" value="1"/>
</dbReference>
<dbReference type="InterPro" id="IPR055570">
    <property type="entry name" value="DUF7146"/>
</dbReference>